<evidence type="ECO:0000313" key="1">
    <source>
        <dbReference type="EMBL" id="KAF7265466.1"/>
    </source>
</evidence>
<evidence type="ECO:0000313" key="2">
    <source>
        <dbReference type="Proteomes" id="UP000625711"/>
    </source>
</evidence>
<comment type="caution">
    <text evidence="1">The sequence shown here is derived from an EMBL/GenBank/DDBJ whole genome shotgun (WGS) entry which is preliminary data.</text>
</comment>
<accession>A0A834LYW2</accession>
<proteinExistence type="predicted"/>
<gene>
    <name evidence="1" type="ORF">GWI33_021121</name>
</gene>
<keyword evidence="2" id="KW-1185">Reference proteome</keyword>
<dbReference type="Proteomes" id="UP000625711">
    <property type="component" value="Unassembled WGS sequence"/>
</dbReference>
<sequence>MKTNTRAISMSVPTRAAHLTASETFAFIIRKLKPPTPMAARRPLSRNVAKMCQACILMHTDPEMQSGSSREGRRCEFLRNPNVMVKVMFPPTASTKKLHTHTRKRICGVDFV</sequence>
<organism evidence="1 2">
    <name type="scientific">Rhynchophorus ferrugineus</name>
    <name type="common">Red palm weevil</name>
    <name type="synonym">Curculio ferrugineus</name>
    <dbReference type="NCBI Taxonomy" id="354439"/>
    <lineage>
        <taxon>Eukaryota</taxon>
        <taxon>Metazoa</taxon>
        <taxon>Ecdysozoa</taxon>
        <taxon>Arthropoda</taxon>
        <taxon>Hexapoda</taxon>
        <taxon>Insecta</taxon>
        <taxon>Pterygota</taxon>
        <taxon>Neoptera</taxon>
        <taxon>Endopterygota</taxon>
        <taxon>Coleoptera</taxon>
        <taxon>Polyphaga</taxon>
        <taxon>Cucujiformia</taxon>
        <taxon>Curculionidae</taxon>
        <taxon>Dryophthorinae</taxon>
        <taxon>Rhynchophorus</taxon>
    </lineage>
</organism>
<dbReference type="EMBL" id="JAACXV010014612">
    <property type="protein sequence ID" value="KAF7265466.1"/>
    <property type="molecule type" value="Genomic_DNA"/>
</dbReference>
<reference evidence="1" key="1">
    <citation type="submission" date="2020-08" db="EMBL/GenBank/DDBJ databases">
        <title>Genome sequencing and assembly of the red palm weevil Rhynchophorus ferrugineus.</title>
        <authorList>
            <person name="Dias G.B."/>
            <person name="Bergman C.M."/>
            <person name="Manee M."/>
        </authorList>
    </citation>
    <scope>NUCLEOTIDE SEQUENCE</scope>
    <source>
        <strain evidence="1">AA-2017</strain>
        <tissue evidence="1">Whole larva</tissue>
    </source>
</reference>
<dbReference type="AlphaFoldDB" id="A0A834LYW2"/>
<protein>
    <submittedName>
        <fullName evidence="1">Uncharacterized protein</fullName>
    </submittedName>
</protein>
<name>A0A834LYW2_RHYFE</name>